<dbReference type="GO" id="GO:0006396">
    <property type="term" value="P:RNA processing"/>
    <property type="evidence" value="ECO:0007669"/>
    <property type="project" value="InterPro"/>
</dbReference>
<feature type="compositionally biased region" description="Basic and acidic residues" evidence="1">
    <location>
        <begin position="244"/>
        <end position="255"/>
    </location>
</feature>
<proteinExistence type="predicted"/>
<dbReference type="Pfam" id="PF04032">
    <property type="entry name" value="Rpr2"/>
    <property type="match status" value="1"/>
</dbReference>
<reference evidence="3" key="1">
    <citation type="submission" date="2016-05" db="EMBL/GenBank/DDBJ databases">
        <title>Comparative genomics of biotechnologically important yeasts.</title>
        <authorList>
            <consortium name="DOE Joint Genome Institute"/>
            <person name="Riley R."/>
            <person name="Haridas S."/>
            <person name="Wolfe K.H."/>
            <person name="Lopes M.R."/>
            <person name="Hittinger C.T."/>
            <person name="Goker M."/>
            <person name="Salamov A."/>
            <person name="Wisecaver J."/>
            <person name="Long T.M."/>
            <person name="Aerts A.L."/>
            <person name="Barry K."/>
            <person name="Choi C."/>
            <person name="Clum A."/>
            <person name="Coughlan A.Y."/>
            <person name="Deshpande S."/>
            <person name="Douglass A.P."/>
            <person name="Hanson S.J."/>
            <person name="Klenk H.-P."/>
            <person name="Labutti K."/>
            <person name="Lapidus A."/>
            <person name="Lindquist E."/>
            <person name="Lipzen A."/>
            <person name="Meier-Kolthoff J.P."/>
            <person name="Ohm R.A."/>
            <person name="Otillar R.P."/>
            <person name="Pangilinan J."/>
            <person name="Peng Y."/>
            <person name="Rokas A."/>
            <person name="Rosa C.A."/>
            <person name="Scheuner C."/>
            <person name="Sibirny A.A."/>
            <person name="Slot J.C."/>
            <person name="Stielow J.B."/>
            <person name="Sun H."/>
            <person name="Kurtzman C.P."/>
            <person name="Blackwell M."/>
            <person name="Grigoriev I.V."/>
            <person name="Jeffries T.W."/>
        </authorList>
    </citation>
    <scope>NUCLEOTIDE SEQUENCE [LARGE SCALE GENOMIC DNA]</scope>
    <source>
        <strain evidence="3">NRRL Y-2460</strain>
    </source>
</reference>
<dbReference type="Proteomes" id="UP000094236">
    <property type="component" value="Unassembled WGS sequence"/>
</dbReference>
<feature type="compositionally biased region" description="Polar residues" evidence="1">
    <location>
        <begin position="199"/>
        <end position="223"/>
    </location>
</feature>
<gene>
    <name evidence="2" type="ORF">PACTADRAFT_4039</name>
</gene>
<sequence length="271" mass="30806">MTSVSPSPSSPLQVSSSSSSLSTSYKQNQLNQTTSTSLHYVNLSHSLTIAALSSKINEKLIKYNREKNFILPFYTGENAIEKHQQQQQQQLCVKICPCCKVFLIPGYNLKTRIVYIGNKKKIKKNQNVKSLSNKHVNDKDHEEWKPRKRVLRYECLHCDNRIDFDDILLQPSSSLENKKNAPIFEKAQETTSSTPFIATWNASKDSNSGTRSDTANNVNNKKNSTAKERSKKRKKLNSLSNLLQDKKKQNNDSGKKISGLNLMDFMDFGKQ</sequence>
<evidence type="ECO:0000313" key="2">
    <source>
        <dbReference type="EMBL" id="ODV94083.1"/>
    </source>
</evidence>
<name>A0A1E4TQR1_PACTA</name>
<accession>A0A1E4TQR1</accession>
<keyword evidence="3" id="KW-1185">Reference proteome</keyword>
<evidence type="ECO:0000313" key="3">
    <source>
        <dbReference type="Proteomes" id="UP000094236"/>
    </source>
</evidence>
<dbReference type="STRING" id="669874.A0A1E4TQR1"/>
<dbReference type="InterPro" id="IPR007175">
    <property type="entry name" value="Rpr2/Snm1/Rpp21"/>
</dbReference>
<evidence type="ECO:0000256" key="1">
    <source>
        <dbReference type="SAM" id="MobiDB-lite"/>
    </source>
</evidence>
<dbReference type="EMBL" id="KV454016">
    <property type="protein sequence ID" value="ODV94083.1"/>
    <property type="molecule type" value="Genomic_DNA"/>
</dbReference>
<organism evidence="2 3">
    <name type="scientific">Pachysolen tannophilus NRRL Y-2460</name>
    <dbReference type="NCBI Taxonomy" id="669874"/>
    <lineage>
        <taxon>Eukaryota</taxon>
        <taxon>Fungi</taxon>
        <taxon>Dikarya</taxon>
        <taxon>Ascomycota</taxon>
        <taxon>Saccharomycotina</taxon>
        <taxon>Pichiomycetes</taxon>
        <taxon>Pachysolenaceae</taxon>
        <taxon>Pachysolen</taxon>
    </lineage>
</organism>
<protein>
    <submittedName>
        <fullName evidence="2">Uncharacterized protein</fullName>
    </submittedName>
</protein>
<dbReference type="AlphaFoldDB" id="A0A1E4TQR1"/>
<feature type="region of interest" description="Disordered" evidence="1">
    <location>
        <begin position="199"/>
        <end position="259"/>
    </location>
</feature>